<accession>A0A7Z9DJA5</accession>
<dbReference type="Proteomes" id="UP000352698">
    <property type="component" value="Unassembled WGS sequence"/>
</dbReference>
<evidence type="ECO:0000313" key="1">
    <source>
        <dbReference type="EMBL" id="VTQ62800.1"/>
    </source>
</evidence>
<proteinExistence type="predicted"/>
<comment type="caution">
    <text evidence="1">The sequence shown here is derived from an EMBL/GenBank/DDBJ whole genome shotgun (WGS) entry which is preliminary data.</text>
</comment>
<reference evidence="1 2" key="1">
    <citation type="submission" date="2019-05" db="EMBL/GenBank/DDBJ databases">
        <authorList>
            <consortium name="Pathogen Informatics"/>
        </authorList>
    </citation>
    <scope>NUCLEOTIDE SEQUENCE [LARGE SCALE GENOMIC DNA]</scope>
    <source>
        <strain evidence="1 2">NCTC12204</strain>
    </source>
</reference>
<evidence type="ECO:0000313" key="2">
    <source>
        <dbReference type="Proteomes" id="UP000352698"/>
    </source>
</evidence>
<sequence>MPKRKMKLTPEKRVGLGESYIRLNNLDCGLR</sequence>
<gene>
    <name evidence="1" type="ORF">NCTC12204_01104</name>
</gene>
<dbReference type="AlphaFoldDB" id="A0A7Z9DJA5"/>
<protein>
    <submittedName>
        <fullName evidence="1">Uncharacterized protein</fullName>
    </submittedName>
</protein>
<dbReference type="EMBL" id="CABEEP010000001">
    <property type="protein sequence ID" value="VTQ62800.1"/>
    <property type="molecule type" value="Genomic_DNA"/>
</dbReference>
<name>A0A7Z9DJA5_ENTHR</name>
<organism evidence="1 2">
    <name type="scientific">Enterococcus hirae</name>
    <dbReference type="NCBI Taxonomy" id="1354"/>
    <lineage>
        <taxon>Bacteria</taxon>
        <taxon>Bacillati</taxon>
        <taxon>Bacillota</taxon>
        <taxon>Bacilli</taxon>
        <taxon>Lactobacillales</taxon>
        <taxon>Enterococcaceae</taxon>
        <taxon>Enterococcus</taxon>
    </lineage>
</organism>